<dbReference type="RefSeq" id="WP_241035637.1">
    <property type="nucleotide sequence ID" value="NZ_BAAAJF010000024.1"/>
</dbReference>
<feature type="domain" description="Aminomethyltransferase C-terminal" evidence="4">
    <location>
        <begin position="732"/>
        <end position="810"/>
    </location>
</feature>
<protein>
    <submittedName>
        <fullName evidence="6">FAD-dependent oxidoreductase</fullName>
    </submittedName>
</protein>
<dbReference type="Gene3D" id="3.30.1360.120">
    <property type="entry name" value="Probable tRNA modification gtpase trme, domain 1"/>
    <property type="match status" value="1"/>
</dbReference>
<dbReference type="EMBL" id="JAKXMK010000006">
    <property type="protein sequence ID" value="MCH6165606.1"/>
    <property type="molecule type" value="Genomic_DNA"/>
</dbReference>
<dbReference type="SUPFAM" id="SSF101790">
    <property type="entry name" value="Aminomethyltransferase beta-barrel domain"/>
    <property type="match status" value="1"/>
</dbReference>
<dbReference type="PANTHER" id="PTHR43757">
    <property type="entry name" value="AMINOMETHYLTRANSFERASE"/>
    <property type="match status" value="1"/>
</dbReference>
<evidence type="ECO:0000259" key="2">
    <source>
        <dbReference type="Pfam" id="PF01266"/>
    </source>
</evidence>
<dbReference type="Pfam" id="PF01266">
    <property type="entry name" value="DAO"/>
    <property type="match status" value="1"/>
</dbReference>
<gene>
    <name evidence="6" type="ORF">MMF94_07925</name>
</gene>
<evidence type="ECO:0000256" key="1">
    <source>
        <dbReference type="ARBA" id="ARBA00008609"/>
    </source>
</evidence>
<dbReference type="InterPro" id="IPR032503">
    <property type="entry name" value="FAO_M"/>
</dbReference>
<dbReference type="SUPFAM" id="SSF54373">
    <property type="entry name" value="FAD-linked reductases, C-terminal domain"/>
    <property type="match status" value="1"/>
</dbReference>
<comment type="similarity">
    <text evidence="1">Belongs to the GcvT family.</text>
</comment>
<dbReference type="Gene3D" id="3.50.50.60">
    <property type="entry name" value="FAD/NAD(P)-binding domain"/>
    <property type="match status" value="1"/>
</dbReference>
<proteinExistence type="inferred from homology"/>
<accession>A0ABS9TBF7</accession>
<evidence type="ECO:0000313" key="7">
    <source>
        <dbReference type="Proteomes" id="UP001299970"/>
    </source>
</evidence>
<dbReference type="Gene3D" id="3.30.9.10">
    <property type="entry name" value="D-Amino Acid Oxidase, subunit A, domain 2"/>
    <property type="match status" value="1"/>
</dbReference>
<feature type="domain" description="FAD dependent oxidoreductase central" evidence="5">
    <location>
        <begin position="375"/>
        <end position="431"/>
    </location>
</feature>
<dbReference type="Pfam" id="PF16350">
    <property type="entry name" value="FAO_M"/>
    <property type="match status" value="1"/>
</dbReference>
<dbReference type="InterPro" id="IPR028896">
    <property type="entry name" value="GcvT/YgfZ/DmdA"/>
</dbReference>
<evidence type="ECO:0000259" key="3">
    <source>
        <dbReference type="Pfam" id="PF01571"/>
    </source>
</evidence>
<dbReference type="InterPro" id="IPR013977">
    <property type="entry name" value="GcvT_C"/>
</dbReference>
<dbReference type="InterPro" id="IPR036188">
    <property type="entry name" value="FAD/NAD-bd_sf"/>
</dbReference>
<comment type="caution">
    <text evidence="6">The sequence shown here is derived from an EMBL/GenBank/DDBJ whole genome shotgun (WGS) entry which is preliminary data.</text>
</comment>
<evidence type="ECO:0000259" key="4">
    <source>
        <dbReference type="Pfam" id="PF08669"/>
    </source>
</evidence>
<dbReference type="Gene3D" id="3.30.70.1400">
    <property type="entry name" value="Aminomethyltransferase beta-barrel domains"/>
    <property type="match status" value="1"/>
</dbReference>
<dbReference type="InterPro" id="IPR029043">
    <property type="entry name" value="GcvT/YgfZ_C"/>
</dbReference>
<dbReference type="Gene3D" id="2.40.30.110">
    <property type="entry name" value="Aminomethyltransferase beta-barrel domains"/>
    <property type="match status" value="1"/>
</dbReference>
<feature type="domain" description="FAD dependent oxidoreductase" evidence="2">
    <location>
        <begin position="10"/>
        <end position="372"/>
    </location>
</feature>
<dbReference type="PANTHER" id="PTHR43757:SF2">
    <property type="entry name" value="AMINOMETHYLTRANSFERASE, MITOCHONDRIAL"/>
    <property type="match status" value="1"/>
</dbReference>
<dbReference type="InterPro" id="IPR006222">
    <property type="entry name" value="GCVT_N"/>
</dbReference>
<dbReference type="Proteomes" id="UP001299970">
    <property type="component" value="Unassembled WGS sequence"/>
</dbReference>
<dbReference type="SUPFAM" id="SSF51905">
    <property type="entry name" value="FAD/NAD(P)-binding domain"/>
    <property type="match status" value="1"/>
</dbReference>
<dbReference type="Pfam" id="PF08669">
    <property type="entry name" value="GCV_T_C"/>
    <property type="match status" value="1"/>
</dbReference>
<evidence type="ECO:0000259" key="5">
    <source>
        <dbReference type="Pfam" id="PF16350"/>
    </source>
</evidence>
<organism evidence="6 7">
    <name type="scientific">Pseudonocardia alaniniphila</name>
    <dbReference type="NCBI Taxonomy" id="75291"/>
    <lineage>
        <taxon>Bacteria</taxon>
        <taxon>Bacillati</taxon>
        <taxon>Actinomycetota</taxon>
        <taxon>Actinomycetes</taxon>
        <taxon>Pseudonocardiales</taxon>
        <taxon>Pseudonocardiaceae</taxon>
        <taxon>Pseudonocardia</taxon>
    </lineage>
</organism>
<name>A0ABS9TBF7_9PSEU</name>
<keyword evidence="7" id="KW-1185">Reference proteome</keyword>
<feature type="domain" description="GCVT N-terminal" evidence="3">
    <location>
        <begin position="434"/>
        <end position="708"/>
    </location>
</feature>
<evidence type="ECO:0000313" key="6">
    <source>
        <dbReference type="EMBL" id="MCH6165606.1"/>
    </source>
</evidence>
<dbReference type="InterPro" id="IPR027266">
    <property type="entry name" value="TrmE/GcvT-like"/>
</dbReference>
<dbReference type="Pfam" id="PF01571">
    <property type="entry name" value="GCV_T"/>
    <property type="match status" value="1"/>
</dbReference>
<reference evidence="6 7" key="1">
    <citation type="submission" date="2022-03" db="EMBL/GenBank/DDBJ databases">
        <title>Pseudonocardia alaer sp. nov., a novel actinomycete isolated from reed forest soil.</title>
        <authorList>
            <person name="Wang L."/>
        </authorList>
    </citation>
    <scope>NUCLEOTIDE SEQUENCE [LARGE SCALE GENOMIC DNA]</scope>
    <source>
        <strain evidence="6 7">Y-16303</strain>
    </source>
</reference>
<sequence>MAQALPGRARVVVIGGGVGGASVAFHLVERGERDVLLIERAELTSGSTFHSAGLVGQLRSDPALTTMNGWSVELYRRLQQTEHAPGWVESGSLRLASSPARLEEIRRQAGWAQRSGLPLDLISAAEATELFPLMSAQGVLGAAYTPTDGQVDPARLCYALAALARAGGATITQQTRVVGIDTVDGRVTRVRTDRGDVECEVVVDCGGMFAAEIARLVDVRVPVVPMSHQYVVTAPLPPGSLPDHSLPSLRDPDLLVYYRQEIDGLVMGGYERRSAPWTATARCVDAVPPDFNGKLLPPDWDRFEEILANSQIRVPVLADTGVASMINGPEAFTPDNEFCLGETEVAGFFVAAGFCAHGIAGAGGVGRVMAAWILDGDPGLDLWHMDVRRFGHRHHRSPGYTLARVRENYESYYDIRYPAAERTAGRPLRTSPAYPWHAAHGAVFGEKAGWERVNHYSAPGSEELRPRGWAGRHWSPCVETEHVAVREAVGLFDESSFSKIEISGADAAAFCRHVFAGRTDRAPGAVVYTQALNDRGGIEMDVTVTRAGPEEFLVVTGTAFGPHDLGWLRRQARAIGSQVRLADVTGAWACFGLWGPRARDVLAPLTPASLSNADFPYPSMRETTVGDVPVRALRVTFVGELGFELYCSTEYGAALWHTLVEAGAPHGLRPGGYRAIESLRLEKGYRVWGADIGPDTTPDEAGLSFAVRRSDGDGEFVGRGALLADRARGVTRRLQCLVLDDPRMVALGGEPVRIADEVVSRVTSGGYGYTVARSIAYAYLPAGAAEGTSVAVQVDGTWVDATVAAPILYDPKGERIRADG</sequence>
<dbReference type="SUPFAM" id="SSF103025">
    <property type="entry name" value="Folate-binding domain"/>
    <property type="match status" value="1"/>
</dbReference>
<dbReference type="InterPro" id="IPR006076">
    <property type="entry name" value="FAD-dep_OxRdtase"/>
</dbReference>